<keyword evidence="2" id="KW-1185">Reference proteome</keyword>
<dbReference type="RefSeq" id="XP_025512770.1">
    <property type="nucleotide sequence ID" value="XM_025653787.1"/>
</dbReference>
<sequence>MSIARVGCVSYGPKPHRPKWLSRWTDDEDGTSGRLISRGRGLTRWWCMRRLYLVERPTITKY</sequence>
<dbReference type="Proteomes" id="UP000249526">
    <property type="component" value="Unassembled WGS sequence"/>
</dbReference>
<dbReference type="AlphaFoldDB" id="A0A8G1VLL8"/>
<dbReference type="GeneID" id="37157189"/>
<organism evidence="1 2">
    <name type="scientific">Aspergillus piperis CBS 112811</name>
    <dbReference type="NCBI Taxonomy" id="1448313"/>
    <lineage>
        <taxon>Eukaryota</taxon>
        <taxon>Fungi</taxon>
        <taxon>Dikarya</taxon>
        <taxon>Ascomycota</taxon>
        <taxon>Pezizomycotina</taxon>
        <taxon>Eurotiomycetes</taxon>
        <taxon>Eurotiomycetidae</taxon>
        <taxon>Eurotiales</taxon>
        <taxon>Aspergillaceae</taxon>
        <taxon>Aspergillus</taxon>
        <taxon>Aspergillus subgen. Circumdati</taxon>
    </lineage>
</organism>
<gene>
    <name evidence="1" type="ORF">BO85DRAFT_102279</name>
</gene>
<protein>
    <submittedName>
        <fullName evidence="1">Uncharacterized protein</fullName>
    </submittedName>
</protein>
<evidence type="ECO:0000313" key="2">
    <source>
        <dbReference type="Proteomes" id="UP000249526"/>
    </source>
</evidence>
<accession>A0A8G1VLL8</accession>
<dbReference type="EMBL" id="KZ825071">
    <property type="protein sequence ID" value="RAH54848.1"/>
    <property type="molecule type" value="Genomic_DNA"/>
</dbReference>
<reference evidence="1 2" key="1">
    <citation type="submission" date="2018-02" db="EMBL/GenBank/DDBJ databases">
        <title>The genomes of Aspergillus section Nigri reveals drivers in fungal speciation.</title>
        <authorList>
            <consortium name="DOE Joint Genome Institute"/>
            <person name="Vesth T.C."/>
            <person name="Nybo J."/>
            <person name="Theobald S."/>
            <person name="Brandl J."/>
            <person name="Frisvad J.C."/>
            <person name="Nielsen K.F."/>
            <person name="Lyhne E.K."/>
            <person name="Kogle M.E."/>
            <person name="Kuo A."/>
            <person name="Riley R."/>
            <person name="Clum A."/>
            <person name="Nolan M."/>
            <person name="Lipzen A."/>
            <person name="Salamov A."/>
            <person name="Henrissat B."/>
            <person name="Wiebenga A."/>
            <person name="De vries R.P."/>
            <person name="Grigoriev I.V."/>
            <person name="Mortensen U.H."/>
            <person name="Andersen M.R."/>
            <person name="Baker S.E."/>
        </authorList>
    </citation>
    <scope>NUCLEOTIDE SEQUENCE [LARGE SCALE GENOMIC DNA]</scope>
    <source>
        <strain evidence="1 2">CBS 112811</strain>
    </source>
</reference>
<evidence type="ECO:0000313" key="1">
    <source>
        <dbReference type="EMBL" id="RAH54848.1"/>
    </source>
</evidence>
<proteinExistence type="predicted"/>
<name>A0A8G1VLL8_9EURO</name>